<evidence type="ECO:0000313" key="2">
    <source>
        <dbReference type="Proteomes" id="UP000053424"/>
    </source>
</evidence>
<dbReference type="PANTHER" id="PTHR33266:SF1">
    <property type="entry name" value="F-BOX DOMAIN-CONTAINING PROTEIN"/>
    <property type="match status" value="1"/>
</dbReference>
<name>A0A0C3C7D8_HEBCY</name>
<proteinExistence type="predicted"/>
<dbReference type="AlphaFoldDB" id="A0A0C3C7D8"/>
<accession>A0A0C3C7D8</accession>
<dbReference type="HOGENOM" id="CLU_407712_0_0_1"/>
<dbReference type="OrthoDB" id="107110at2759"/>
<evidence type="ECO:0000313" key="1">
    <source>
        <dbReference type="EMBL" id="KIM44785.1"/>
    </source>
</evidence>
<gene>
    <name evidence="1" type="ORF">M413DRAFT_362557</name>
</gene>
<dbReference type="EMBL" id="KN831773">
    <property type="protein sequence ID" value="KIM44785.1"/>
    <property type="molecule type" value="Genomic_DNA"/>
</dbReference>
<dbReference type="STRING" id="686832.A0A0C3C7D8"/>
<reference evidence="1 2" key="1">
    <citation type="submission" date="2014-04" db="EMBL/GenBank/DDBJ databases">
        <authorList>
            <consortium name="DOE Joint Genome Institute"/>
            <person name="Kuo A."/>
            <person name="Gay G."/>
            <person name="Dore J."/>
            <person name="Kohler A."/>
            <person name="Nagy L.G."/>
            <person name="Floudas D."/>
            <person name="Copeland A."/>
            <person name="Barry K.W."/>
            <person name="Cichocki N."/>
            <person name="Veneault-Fourrey C."/>
            <person name="LaButti K."/>
            <person name="Lindquist E.A."/>
            <person name="Lipzen A."/>
            <person name="Lundell T."/>
            <person name="Morin E."/>
            <person name="Murat C."/>
            <person name="Sun H."/>
            <person name="Tunlid A."/>
            <person name="Henrissat B."/>
            <person name="Grigoriev I.V."/>
            <person name="Hibbett D.S."/>
            <person name="Martin F."/>
            <person name="Nordberg H.P."/>
            <person name="Cantor M.N."/>
            <person name="Hua S.X."/>
        </authorList>
    </citation>
    <scope>NUCLEOTIDE SEQUENCE [LARGE SCALE GENOMIC DNA]</scope>
    <source>
        <strain evidence="2">h7</strain>
    </source>
</reference>
<protein>
    <submittedName>
        <fullName evidence="1">Uncharacterized protein</fullName>
    </submittedName>
</protein>
<organism evidence="1 2">
    <name type="scientific">Hebeloma cylindrosporum</name>
    <dbReference type="NCBI Taxonomy" id="76867"/>
    <lineage>
        <taxon>Eukaryota</taxon>
        <taxon>Fungi</taxon>
        <taxon>Dikarya</taxon>
        <taxon>Basidiomycota</taxon>
        <taxon>Agaricomycotina</taxon>
        <taxon>Agaricomycetes</taxon>
        <taxon>Agaricomycetidae</taxon>
        <taxon>Agaricales</taxon>
        <taxon>Agaricineae</taxon>
        <taxon>Hymenogastraceae</taxon>
        <taxon>Hebeloma</taxon>
    </lineage>
</organism>
<sequence length="789" mass="88321">MILKAKLGKPITHPSIRVTSDSETPEQQAERLHLMFHQGFRGKAHQRFIDALGTTYTTLYDETKYFGRTIPVVQSSASGKSRMVYEMGKMVPTLSICFRRNNLPSSGWPPNDEPAYQFLLEARTGDAQYKGEEIAAAFLGALAHVVGSKIKARLDLDPLTKDWMGDWRLDSPTDIVNSSRYKCFIEVAVKAEELLRQNREEIIAWRFPSMIKGTSDSAPNWHIKLFKHLTRPYFDELALVVKKCSGTAGKYFVFAFDECSQLNVHRPCPKPGEPPARDPLWGMSLIALQRIIKAYDAFISDDIPFWFLLLDTNSSLANMAPVGRDATSRRLTKSLISLPPWPFVGFNQMVEADLAAHIKLPTDVLTMKHLKVYGRPYWSTLTDREVLGAAFKKLFSPEGFQPTNQNHVFAAFAIRAGLEIGQGEASERLDIQAVRSHMRILKSVVGSLVITASPSEPMLALAAAEGLNSSEETYQEAMHTLLDELILKGLVLDRCLLGEVWSRILLLRARDKASIATGSENKTNSRWSTLNWESGVPSVRALTLSNLLVTMLGENLGIPKRDAVKTCIVNKLLAESDEHWVNFSHFVYLSVSIDEVTPAMLREAWFSGYAFQCVFHQPVIDGFMVVYRGSLNEPFDESRLFVVPWQTKAKSEAAGPALAKSLTAPFIVAEDGSRRKPRHLVILFDLGSPSAFGTRNGSHCDVILGRPEPPVGKVKGGHWGGYARELEGEEEEERYVINICGHRAKNYPVLRGLETQFDQLFERSLGYMEPGLAKYGKEMEASMDRITFV</sequence>
<dbReference type="PANTHER" id="PTHR33266">
    <property type="entry name" value="CHROMOSOME 15, WHOLE GENOME SHOTGUN SEQUENCE"/>
    <property type="match status" value="1"/>
</dbReference>
<keyword evidence="2" id="KW-1185">Reference proteome</keyword>
<dbReference type="Proteomes" id="UP000053424">
    <property type="component" value="Unassembled WGS sequence"/>
</dbReference>
<reference evidence="2" key="2">
    <citation type="submission" date="2015-01" db="EMBL/GenBank/DDBJ databases">
        <title>Evolutionary Origins and Diversification of the Mycorrhizal Mutualists.</title>
        <authorList>
            <consortium name="DOE Joint Genome Institute"/>
            <consortium name="Mycorrhizal Genomics Consortium"/>
            <person name="Kohler A."/>
            <person name="Kuo A."/>
            <person name="Nagy L.G."/>
            <person name="Floudas D."/>
            <person name="Copeland A."/>
            <person name="Barry K.W."/>
            <person name="Cichocki N."/>
            <person name="Veneault-Fourrey C."/>
            <person name="LaButti K."/>
            <person name="Lindquist E.A."/>
            <person name="Lipzen A."/>
            <person name="Lundell T."/>
            <person name="Morin E."/>
            <person name="Murat C."/>
            <person name="Riley R."/>
            <person name="Ohm R."/>
            <person name="Sun H."/>
            <person name="Tunlid A."/>
            <person name="Henrissat B."/>
            <person name="Grigoriev I.V."/>
            <person name="Hibbett D.S."/>
            <person name="Martin F."/>
        </authorList>
    </citation>
    <scope>NUCLEOTIDE SEQUENCE [LARGE SCALE GENOMIC DNA]</scope>
    <source>
        <strain evidence="2">h7</strain>
    </source>
</reference>